<dbReference type="RefSeq" id="WP_100336394.1">
    <property type="nucleotide sequence ID" value="NZ_PGFA01000001.1"/>
</dbReference>
<dbReference type="PROSITE" id="PS51257">
    <property type="entry name" value="PROKAR_LIPOPROTEIN"/>
    <property type="match status" value="1"/>
</dbReference>
<dbReference type="EMBL" id="PGFA01000001">
    <property type="protein sequence ID" value="PJJ60763.1"/>
    <property type="molecule type" value="Genomic_DNA"/>
</dbReference>
<reference evidence="1 2" key="1">
    <citation type="submission" date="2017-11" db="EMBL/GenBank/DDBJ databases">
        <title>Genomic Encyclopedia of Archaeal and Bacterial Type Strains, Phase II (KMG-II): From Individual Species to Whole Genera.</title>
        <authorList>
            <person name="Goeker M."/>
        </authorList>
    </citation>
    <scope>NUCLEOTIDE SEQUENCE [LARGE SCALE GENOMIC DNA]</scope>
    <source>
        <strain evidence="1 2">DSM 11115</strain>
    </source>
</reference>
<evidence type="ECO:0008006" key="3">
    <source>
        <dbReference type="Google" id="ProtNLM"/>
    </source>
</evidence>
<evidence type="ECO:0000313" key="1">
    <source>
        <dbReference type="EMBL" id="PJJ60763.1"/>
    </source>
</evidence>
<organism evidence="1 2">
    <name type="scientific">Hymenobacter chitinivorans DSM 11115</name>
    <dbReference type="NCBI Taxonomy" id="1121954"/>
    <lineage>
        <taxon>Bacteria</taxon>
        <taxon>Pseudomonadati</taxon>
        <taxon>Bacteroidota</taxon>
        <taxon>Cytophagia</taxon>
        <taxon>Cytophagales</taxon>
        <taxon>Hymenobacteraceae</taxon>
        <taxon>Hymenobacter</taxon>
    </lineage>
</organism>
<sequence>MGKVLPERRAGVLGLWVAALLLGSCGSKQLPLTPAEDEVEQKLNAYVQQLAGCRQTWWQQHLPWLFRARCSASLSCYTGLSEEDMQAQPARSEASFYVSVADNNRAFCEQDSSQLKQQARYFARQMRPALPPAGRYTWINVKYSSCIPIGKEGSGCSQECWRTIRFSVADTSTWAAAVVHQWGG</sequence>
<dbReference type="Proteomes" id="UP000228535">
    <property type="component" value="Unassembled WGS sequence"/>
</dbReference>
<dbReference type="AlphaFoldDB" id="A0A2M9BS41"/>
<comment type="caution">
    <text evidence="1">The sequence shown here is derived from an EMBL/GenBank/DDBJ whole genome shotgun (WGS) entry which is preliminary data.</text>
</comment>
<evidence type="ECO:0000313" key="2">
    <source>
        <dbReference type="Proteomes" id="UP000228535"/>
    </source>
</evidence>
<accession>A0A2M9BS41</accession>
<keyword evidence="2" id="KW-1185">Reference proteome</keyword>
<gene>
    <name evidence="1" type="ORF">CLV45_2194</name>
</gene>
<name>A0A2M9BS41_9BACT</name>
<dbReference type="OrthoDB" id="9856257at2"/>
<proteinExistence type="predicted"/>
<protein>
    <recommendedName>
        <fullName evidence="3">Lipoprotein</fullName>
    </recommendedName>
</protein>